<dbReference type="AlphaFoldDB" id="A0A4R2JPZ0"/>
<dbReference type="InterPro" id="IPR050039">
    <property type="entry name" value="MAB_1171c-like"/>
</dbReference>
<dbReference type="InterPro" id="IPR046675">
    <property type="entry name" value="DUF6545"/>
</dbReference>
<evidence type="ECO:0000256" key="1">
    <source>
        <dbReference type="SAM" id="Phobius"/>
    </source>
</evidence>
<dbReference type="Pfam" id="PF20182">
    <property type="entry name" value="DUF6545"/>
    <property type="match status" value="1"/>
</dbReference>
<dbReference type="Proteomes" id="UP000295680">
    <property type="component" value="Unassembled WGS sequence"/>
</dbReference>
<feature type="transmembrane region" description="Helical" evidence="1">
    <location>
        <begin position="29"/>
        <end position="48"/>
    </location>
</feature>
<keyword evidence="1" id="KW-0472">Membrane</keyword>
<feature type="transmembrane region" description="Helical" evidence="1">
    <location>
        <begin position="68"/>
        <end position="88"/>
    </location>
</feature>
<sequence length="387" mass="42496">MTLTVVLSLLWLVVLWRLPALWQSRQQRLITMLLMFVAASATLMHPAVRRTTDAGIGVPDLSILLSHLVGLLVIITAVQFTSAVTGASRPRRTPLRHSKAVAAVVAVCMVALFIAVPRRFDRPDFGVWQGGDIRVVAYMLLFHVSLGVGLCLALSFLVRHWRSASRGPLRTALLLLWLAVAVAIPYVVNRVWATLRQGFGADPIADPVYHMVFSLTEQVFLLLGALSALVPLTGRLGALIRRHVAYHRLRDLWTTLTNAVPGTVLSPPPHPLSVLAFRTMELLLYRRAVEIRDAQLELIHKVPRAIRDTAEAELSRHGFDHELALDACTLRIALGIKDRAPATSPCALHWTTATGLDDEIAALLTLSNLMRDTTICGIATHATVGHC</sequence>
<feature type="transmembrane region" description="Helical" evidence="1">
    <location>
        <begin position="100"/>
        <end position="116"/>
    </location>
</feature>
<comment type="caution">
    <text evidence="3">The sequence shown here is derived from an EMBL/GenBank/DDBJ whole genome shotgun (WGS) entry which is preliminary data.</text>
</comment>
<protein>
    <recommendedName>
        <fullName evidence="2">DUF6545 domain-containing protein</fullName>
    </recommendedName>
</protein>
<keyword evidence="1" id="KW-1133">Transmembrane helix</keyword>
<feature type="domain" description="DUF6545" evidence="2">
    <location>
        <begin position="240"/>
        <end position="368"/>
    </location>
</feature>
<keyword evidence="1" id="KW-0812">Transmembrane</keyword>
<name>A0A4R2JPZ0_9PSEU</name>
<feature type="transmembrane region" description="Helical" evidence="1">
    <location>
        <begin position="208"/>
        <end position="232"/>
    </location>
</feature>
<dbReference type="RefSeq" id="WP_132113893.1">
    <property type="nucleotide sequence ID" value="NZ_SLWS01000002.1"/>
</dbReference>
<evidence type="ECO:0000313" key="3">
    <source>
        <dbReference type="EMBL" id="TCO62263.1"/>
    </source>
</evidence>
<keyword evidence="4" id="KW-1185">Reference proteome</keyword>
<feature type="transmembrane region" description="Helical" evidence="1">
    <location>
        <begin position="169"/>
        <end position="188"/>
    </location>
</feature>
<feature type="transmembrane region" description="Helical" evidence="1">
    <location>
        <begin position="136"/>
        <end position="157"/>
    </location>
</feature>
<reference evidence="3 4" key="1">
    <citation type="submission" date="2019-03" db="EMBL/GenBank/DDBJ databases">
        <title>Genomic Encyclopedia of Type Strains, Phase IV (KMG-IV): sequencing the most valuable type-strain genomes for metagenomic binning, comparative biology and taxonomic classification.</title>
        <authorList>
            <person name="Goeker M."/>
        </authorList>
    </citation>
    <scope>NUCLEOTIDE SEQUENCE [LARGE SCALE GENOMIC DNA]</scope>
    <source>
        <strain evidence="3 4">DSM 45934</strain>
    </source>
</reference>
<accession>A0A4R2JPZ0</accession>
<dbReference type="OrthoDB" id="3685619at2"/>
<gene>
    <name evidence="3" type="ORF">EV192_102400</name>
</gene>
<dbReference type="NCBIfam" id="NF042915">
    <property type="entry name" value="MAB_1171c_fam"/>
    <property type="match status" value="1"/>
</dbReference>
<dbReference type="EMBL" id="SLWS01000002">
    <property type="protein sequence ID" value="TCO62263.1"/>
    <property type="molecule type" value="Genomic_DNA"/>
</dbReference>
<evidence type="ECO:0000259" key="2">
    <source>
        <dbReference type="Pfam" id="PF20182"/>
    </source>
</evidence>
<proteinExistence type="predicted"/>
<organism evidence="3 4">
    <name type="scientific">Actinocrispum wychmicini</name>
    <dbReference type="NCBI Taxonomy" id="1213861"/>
    <lineage>
        <taxon>Bacteria</taxon>
        <taxon>Bacillati</taxon>
        <taxon>Actinomycetota</taxon>
        <taxon>Actinomycetes</taxon>
        <taxon>Pseudonocardiales</taxon>
        <taxon>Pseudonocardiaceae</taxon>
        <taxon>Actinocrispum</taxon>
    </lineage>
</organism>
<feature type="transmembrane region" description="Helical" evidence="1">
    <location>
        <begin position="6"/>
        <end position="22"/>
    </location>
</feature>
<evidence type="ECO:0000313" key="4">
    <source>
        <dbReference type="Proteomes" id="UP000295680"/>
    </source>
</evidence>